<keyword evidence="2" id="KW-0863">Zinc-finger</keyword>
<dbReference type="Gene3D" id="3.90.70.200">
    <property type="entry name" value="Plus-3 domain"/>
    <property type="match status" value="1"/>
</dbReference>
<dbReference type="PROSITE" id="PS51925">
    <property type="entry name" value="SWIB_MDM2"/>
    <property type="match status" value="1"/>
</dbReference>
<dbReference type="Gene3D" id="1.10.245.10">
    <property type="entry name" value="SWIB/MDM2 domain"/>
    <property type="match status" value="1"/>
</dbReference>
<evidence type="ECO:0000256" key="3">
    <source>
        <dbReference type="ARBA" id="ARBA00022833"/>
    </source>
</evidence>
<dbReference type="InterPro" id="IPR036885">
    <property type="entry name" value="SWIB_MDM2_dom_sf"/>
</dbReference>
<dbReference type="InterPro" id="IPR045894">
    <property type="entry name" value="At5g08430-like"/>
</dbReference>
<organism evidence="8 9">
    <name type="scientific">Trapa incisa</name>
    <dbReference type="NCBI Taxonomy" id="236973"/>
    <lineage>
        <taxon>Eukaryota</taxon>
        <taxon>Viridiplantae</taxon>
        <taxon>Streptophyta</taxon>
        <taxon>Embryophyta</taxon>
        <taxon>Tracheophyta</taxon>
        <taxon>Spermatophyta</taxon>
        <taxon>Magnoliopsida</taxon>
        <taxon>eudicotyledons</taxon>
        <taxon>Gunneridae</taxon>
        <taxon>Pentapetalae</taxon>
        <taxon>rosids</taxon>
        <taxon>malvids</taxon>
        <taxon>Myrtales</taxon>
        <taxon>Lythraceae</taxon>
        <taxon>Trapa</taxon>
    </lineage>
</organism>
<gene>
    <name evidence="8" type="ORF">SAY87_019077</name>
</gene>
<dbReference type="EMBL" id="JAXIOK010000012">
    <property type="protein sequence ID" value="KAK4757776.1"/>
    <property type="molecule type" value="Genomic_DNA"/>
</dbReference>
<dbReference type="InterPro" id="IPR011011">
    <property type="entry name" value="Znf_FYVE_PHD"/>
</dbReference>
<dbReference type="Proteomes" id="UP001345219">
    <property type="component" value="Chromosome 15"/>
</dbReference>
<feature type="region of interest" description="Disordered" evidence="5">
    <location>
        <begin position="224"/>
        <end position="245"/>
    </location>
</feature>
<dbReference type="SUPFAM" id="SSF159042">
    <property type="entry name" value="Plus3-like"/>
    <property type="match status" value="1"/>
</dbReference>
<dbReference type="InterPro" id="IPR058668">
    <property type="entry name" value="NERD_dom"/>
</dbReference>
<evidence type="ECO:0000256" key="4">
    <source>
        <dbReference type="SAM" id="Coils"/>
    </source>
</evidence>
<proteinExistence type="predicted"/>
<feature type="domain" description="DM2" evidence="7">
    <location>
        <begin position="244"/>
        <end position="327"/>
    </location>
</feature>
<dbReference type="SUPFAM" id="SSF57903">
    <property type="entry name" value="FYVE/PHD zinc finger"/>
    <property type="match status" value="1"/>
</dbReference>
<evidence type="ECO:0000259" key="6">
    <source>
        <dbReference type="PROSITE" id="PS51360"/>
    </source>
</evidence>
<accession>A0AAN7K3B8</accession>
<dbReference type="InterPro" id="IPR004343">
    <property type="entry name" value="Plus-3_dom"/>
</dbReference>
<comment type="caution">
    <text evidence="8">The sequence shown here is derived from an EMBL/GenBank/DDBJ whole genome shotgun (WGS) entry which is preliminary data.</text>
</comment>
<dbReference type="SMART" id="SM00249">
    <property type="entry name" value="PHD"/>
    <property type="match status" value="1"/>
</dbReference>
<keyword evidence="1" id="KW-0479">Metal-binding</keyword>
<protein>
    <submittedName>
        <fullName evidence="8">Uncharacterized protein</fullName>
    </submittedName>
</protein>
<dbReference type="GO" id="GO:0003677">
    <property type="term" value="F:DNA binding"/>
    <property type="evidence" value="ECO:0007669"/>
    <property type="project" value="InterPro"/>
</dbReference>
<feature type="domain" description="Plus3" evidence="6">
    <location>
        <begin position="387"/>
        <end position="515"/>
    </location>
</feature>
<keyword evidence="3" id="KW-0862">Zinc</keyword>
<dbReference type="CDD" id="cd15568">
    <property type="entry name" value="PHD5_NSD"/>
    <property type="match status" value="1"/>
</dbReference>
<dbReference type="GO" id="GO:0008270">
    <property type="term" value="F:zinc ion binding"/>
    <property type="evidence" value="ECO:0007669"/>
    <property type="project" value="UniProtKB-KW"/>
</dbReference>
<evidence type="ECO:0000313" key="9">
    <source>
        <dbReference type="Proteomes" id="UP001345219"/>
    </source>
</evidence>
<evidence type="ECO:0000256" key="1">
    <source>
        <dbReference type="ARBA" id="ARBA00022723"/>
    </source>
</evidence>
<evidence type="ECO:0000256" key="5">
    <source>
        <dbReference type="SAM" id="MobiDB-lite"/>
    </source>
</evidence>
<evidence type="ECO:0000259" key="7">
    <source>
        <dbReference type="PROSITE" id="PS51925"/>
    </source>
</evidence>
<evidence type="ECO:0000313" key="8">
    <source>
        <dbReference type="EMBL" id="KAK4757776.1"/>
    </source>
</evidence>
<evidence type="ECO:0000256" key="2">
    <source>
        <dbReference type="ARBA" id="ARBA00022771"/>
    </source>
</evidence>
<dbReference type="Pfam" id="PF03126">
    <property type="entry name" value="Plus-3"/>
    <property type="match status" value="1"/>
</dbReference>
<name>A0AAN7K3B8_9MYRT</name>
<dbReference type="InterPro" id="IPR003121">
    <property type="entry name" value="SWIB_MDM2_domain"/>
</dbReference>
<dbReference type="PANTHER" id="PTHR46851">
    <property type="entry name" value="OS01G0884500 PROTEIN"/>
    <property type="match status" value="1"/>
</dbReference>
<dbReference type="Gene3D" id="3.30.40.10">
    <property type="entry name" value="Zinc/RING finger domain, C3HC4 (zinc finger)"/>
    <property type="match status" value="1"/>
</dbReference>
<dbReference type="SUPFAM" id="SSF47592">
    <property type="entry name" value="SWIB/MDM2 domain"/>
    <property type="match status" value="1"/>
</dbReference>
<dbReference type="Pfam" id="PF02201">
    <property type="entry name" value="SWIB"/>
    <property type="match status" value="1"/>
</dbReference>
<dbReference type="PANTHER" id="PTHR46851:SF22">
    <property type="entry name" value="ZINC ION BINDING _ DNA BINDING PROTEIN"/>
    <property type="match status" value="1"/>
</dbReference>
<dbReference type="SMART" id="SM00719">
    <property type="entry name" value="Plus3"/>
    <property type="match status" value="1"/>
</dbReference>
<dbReference type="InterPro" id="IPR013083">
    <property type="entry name" value="Znf_RING/FYVE/PHD"/>
</dbReference>
<feature type="region of interest" description="Disordered" evidence="5">
    <location>
        <begin position="551"/>
        <end position="592"/>
    </location>
</feature>
<dbReference type="AlphaFoldDB" id="A0AAN7K3B8"/>
<reference evidence="8 9" key="1">
    <citation type="journal article" date="2023" name="Hortic Res">
        <title>Pangenome of water caltrop reveals structural variations and asymmetric subgenome divergence after allopolyploidization.</title>
        <authorList>
            <person name="Zhang X."/>
            <person name="Chen Y."/>
            <person name="Wang L."/>
            <person name="Yuan Y."/>
            <person name="Fang M."/>
            <person name="Shi L."/>
            <person name="Lu R."/>
            <person name="Comes H.P."/>
            <person name="Ma Y."/>
            <person name="Chen Y."/>
            <person name="Huang G."/>
            <person name="Zhou Y."/>
            <person name="Zheng Z."/>
            <person name="Qiu Y."/>
        </authorList>
    </citation>
    <scope>NUCLEOTIDE SEQUENCE [LARGE SCALE GENOMIC DNA]</scope>
    <source>
        <tissue evidence="8">Roots</tissue>
    </source>
</reference>
<keyword evidence="9" id="KW-1185">Reference proteome</keyword>
<dbReference type="PROSITE" id="PS51360">
    <property type="entry name" value="PLUS3"/>
    <property type="match status" value="1"/>
</dbReference>
<keyword evidence="4" id="KW-0175">Coiled coil</keyword>
<feature type="coiled-coil region" evidence="4">
    <location>
        <begin position="476"/>
        <end position="536"/>
    </location>
</feature>
<dbReference type="Pfam" id="PF25980">
    <property type="entry name" value="NERD_plant"/>
    <property type="match status" value="1"/>
</dbReference>
<dbReference type="CDD" id="cd10567">
    <property type="entry name" value="SWIB-MDM2_like"/>
    <property type="match status" value="1"/>
</dbReference>
<dbReference type="InterPro" id="IPR036128">
    <property type="entry name" value="Plus3-like_sf"/>
</dbReference>
<sequence>MKKRNKAKKNLYKETEDWCFLCKDGGDLIVCDHRGCPKVYHATCVGKDETLLDGETHWACDRHTCFVCCKSTKIYCLCCPNAVCGHCSSAAEFTQLKGNGGLCDECVKMILLIEENADYDSDGEKLEFDNRDAQECLFKEYWEIIKEKEDLTLEVVYSADARIKKGKNHDRKCDSIESFGDEETDESTFESDKDVKVKRSRGKQACESVLRRDEIDELLELTSESDEGEVKRPRGSGKWPNNKSQDFEGWGSRPLICFLNSIGEDTTIELSRFDVDTIISKYIQEKGLHCPGKKRTVCCDDKLYSIFRKRRFNKNKMYHLLEPHFKDLVVLSDDDEKVDDHRTVARIRGMGAIKACKKQRTSDLDRKFQQKEMVQEVQKVQKSCFAAISVDNLRLVYLRRSFVEELFKQPHEAEDMIFGSFVKAKVDSPYPLLKSSHQLLQVTGLKQESTTTNNKEILLLLSNLPKPVNIKMLSDSDISEEECEDLKQRMKDENSEKLTVDELQLKAGSLHEFITKLSMEKEIVLLQHLIDRANEKGWRKEKEMYLDKKALLNAPSEQERRLKQVPKVMAEDAALDPTSSSPYSEEDLESDE</sequence>
<dbReference type="InterPro" id="IPR001965">
    <property type="entry name" value="Znf_PHD"/>
</dbReference>